<dbReference type="Pfam" id="PF00320">
    <property type="entry name" value="GATA"/>
    <property type="match status" value="1"/>
</dbReference>
<dbReference type="STRING" id="28573.A0A0U1LLJ9"/>
<evidence type="ECO:0000259" key="17">
    <source>
        <dbReference type="PROSITE" id="PS50112"/>
    </source>
</evidence>
<keyword evidence="6" id="KW-0677">Repeat</keyword>
<dbReference type="GO" id="GO:0005634">
    <property type="term" value="C:nucleus"/>
    <property type="evidence" value="ECO:0007669"/>
    <property type="project" value="TreeGrafter"/>
</dbReference>
<feature type="region of interest" description="Disordered" evidence="16">
    <location>
        <begin position="747"/>
        <end position="770"/>
    </location>
</feature>
<dbReference type="PROSITE" id="PS50112">
    <property type="entry name" value="PAS"/>
    <property type="match status" value="3"/>
</dbReference>
<evidence type="ECO:0000256" key="10">
    <source>
        <dbReference type="ARBA" id="ARBA00023015"/>
    </source>
</evidence>
<feature type="compositionally biased region" description="Basic residues" evidence="16">
    <location>
        <begin position="861"/>
        <end position="870"/>
    </location>
</feature>
<dbReference type="SUPFAM" id="SSF57716">
    <property type="entry name" value="Glucocorticoid receptor-like (DNA-binding domain)"/>
    <property type="match status" value="1"/>
</dbReference>
<dbReference type="CDD" id="cd00202">
    <property type="entry name" value="ZnF_GATA"/>
    <property type="match status" value="1"/>
</dbReference>
<evidence type="ECO:0000313" key="20">
    <source>
        <dbReference type="Proteomes" id="UP000054383"/>
    </source>
</evidence>
<keyword evidence="4" id="KW-0288">FMN</keyword>
<evidence type="ECO:0000256" key="12">
    <source>
        <dbReference type="ARBA" id="ARBA00023159"/>
    </source>
</evidence>
<evidence type="ECO:0008006" key="21">
    <source>
        <dbReference type="Google" id="ProtNLM"/>
    </source>
</evidence>
<evidence type="ECO:0000256" key="4">
    <source>
        <dbReference type="ARBA" id="ARBA00022643"/>
    </source>
</evidence>
<dbReference type="OMA" id="DSEMWTK"/>
<evidence type="ECO:0000256" key="9">
    <source>
        <dbReference type="ARBA" id="ARBA00022991"/>
    </source>
</evidence>
<evidence type="ECO:0000256" key="11">
    <source>
        <dbReference type="ARBA" id="ARBA00023125"/>
    </source>
</evidence>
<keyword evidence="9" id="KW-0157">Chromophore</keyword>
<dbReference type="InterPro" id="IPR000679">
    <property type="entry name" value="Znf_GATA"/>
</dbReference>
<dbReference type="InterPro" id="IPR001610">
    <property type="entry name" value="PAC"/>
</dbReference>
<feature type="region of interest" description="Disordered" evidence="16">
    <location>
        <begin position="910"/>
        <end position="960"/>
    </location>
</feature>
<keyword evidence="5" id="KW-0479">Metal-binding</keyword>
<keyword evidence="13" id="KW-0804">Transcription</keyword>
<feature type="domain" description="GATA-type" evidence="18">
    <location>
        <begin position="878"/>
        <end position="905"/>
    </location>
</feature>
<evidence type="ECO:0000313" key="19">
    <source>
        <dbReference type="EMBL" id="CRG83286.1"/>
    </source>
</evidence>
<dbReference type="CDD" id="cd00130">
    <property type="entry name" value="PAS"/>
    <property type="match status" value="3"/>
</dbReference>
<name>A0A0U1LLJ9_TALIS</name>
<dbReference type="Pfam" id="PF13426">
    <property type="entry name" value="PAS_9"/>
    <property type="match status" value="2"/>
</dbReference>
<dbReference type="FunFam" id="3.30.450.20:FF:000064">
    <property type="entry name" value="Vivid PAS protein VVD"/>
    <property type="match status" value="1"/>
</dbReference>
<dbReference type="InterPro" id="IPR035965">
    <property type="entry name" value="PAS-like_dom_sf"/>
</dbReference>
<dbReference type="Gene3D" id="3.30.450.20">
    <property type="entry name" value="PAS domain"/>
    <property type="match status" value="3"/>
</dbReference>
<keyword evidence="1" id="KW-0600">Photoreceptor protein</keyword>
<reference evidence="19 20" key="1">
    <citation type="submission" date="2015-04" db="EMBL/GenBank/DDBJ databases">
        <authorList>
            <person name="Syromyatnikov M.Y."/>
            <person name="Popov V.N."/>
        </authorList>
    </citation>
    <scope>NUCLEOTIDE SEQUENCE [LARGE SCALE GENOMIC DNA]</scope>
    <source>
        <strain evidence="19">WF-38-12</strain>
    </source>
</reference>
<evidence type="ECO:0000256" key="5">
    <source>
        <dbReference type="ARBA" id="ARBA00022723"/>
    </source>
</evidence>
<feature type="region of interest" description="Disordered" evidence="16">
    <location>
        <begin position="861"/>
        <end position="896"/>
    </location>
</feature>
<evidence type="ECO:0000256" key="1">
    <source>
        <dbReference type="ARBA" id="ARBA00022543"/>
    </source>
</evidence>
<dbReference type="PANTHER" id="PTHR47429">
    <property type="entry name" value="PROTEIN TWIN LOV 1"/>
    <property type="match status" value="1"/>
</dbReference>
<keyword evidence="7 15" id="KW-0863">Zinc-finger</keyword>
<evidence type="ECO:0000259" key="18">
    <source>
        <dbReference type="PROSITE" id="PS50114"/>
    </source>
</evidence>
<dbReference type="SMART" id="SM00086">
    <property type="entry name" value="PAC"/>
    <property type="match status" value="2"/>
</dbReference>
<feature type="compositionally biased region" description="Polar residues" evidence="16">
    <location>
        <begin position="948"/>
        <end position="960"/>
    </location>
</feature>
<keyword evidence="2" id="KW-0716">Sensory transduction</keyword>
<evidence type="ECO:0000256" key="13">
    <source>
        <dbReference type="ARBA" id="ARBA00023163"/>
    </source>
</evidence>
<feature type="domain" description="PAS" evidence="17">
    <location>
        <begin position="518"/>
        <end position="581"/>
    </location>
</feature>
<dbReference type="AlphaFoldDB" id="A0A0U1LLJ9"/>
<dbReference type="PANTHER" id="PTHR47429:SF7">
    <property type="entry name" value="GATA-FACTOR"/>
    <property type="match status" value="1"/>
</dbReference>
<dbReference type="PROSITE" id="PS50114">
    <property type="entry name" value="GATA_ZN_FINGER_2"/>
    <property type="match status" value="1"/>
</dbReference>
<dbReference type="GO" id="GO:0009881">
    <property type="term" value="F:photoreceptor activity"/>
    <property type="evidence" value="ECO:0007669"/>
    <property type="project" value="UniProtKB-KW"/>
</dbReference>
<evidence type="ECO:0000256" key="8">
    <source>
        <dbReference type="ARBA" id="ARBA00022833"/>
    </source>
</evidence>
<proteinExistence type="predicted"/>
<feature type="compositionally biased region" description="Polar residues" evidence="16">
    <location>
        <begin position="793"/>
        <end position="805"/>
    </location>
</feature>
<dbReference type="EMBL" id="CVMT01000001">
    <property type="protein sequence ID" value="CRG83286.1"/>
    <property type="molecule type" value="Genomic_DNA"/>
</dbReference>
<feature type="region of interest" description="Disordered" evidence="16">
    <location>
        <begin position="23"/>
        <end position="78"/>
    </location>
</feature>
<keyword evidence="20" id="KW-1185">Reference proteome</keyword>
<accession>A0A0U1LLJ9</accession>
<dbReference type="InterPro" id="IPR013655">
    <property type="entry name" value="PAS_fold_3"/>
</dbReference>
<gene>
    <name evidence="19" type="ORF">PISL3812_00637</name>
</gene>
<keyword evidence="11" id="KW-0238">DNA-binding</keyword>
<dbReference type="GO" id="GO:0043565">
    <property type="term" value="F:sequence-specific DNA binding"/>
    <property type="evidence" value="ECO:0007669"/>
    <property type="project" value="InterPro"/>
</dbReference>
<protein>
    <recommendedName>
        <fullName evidence="21">White collar 1 protein</fullName>
    </recommendedName>
</protein>
<dbReference type="InterPro" id="IPR000014">
    <property type="entry name" value="PAS"/>
</dbReference>
<evidence type="ECO:0000256" key="7">
    <source>
        <dbReference type="ARBA" id="ARBA00022771"/>
    </source>
</evidence>
<feature type="compositionally biased region" description="Low complexity" evidence="16">
    <location>
        <begin position="24"/>
        <end position="37"/>
    </location>
</feature>
<feature type="compositionally biased region" description="Low complexity" evidence="16">
    <location>
        <begin position="927"/>
        <end position="938"/>
    </location>
</feature>
<dbReference type="NCBIfam" id="TIGR00229">
    <property type="entry name" value="sensory_box"/>
    <property type="match status" value="2"/>
</dbReference>
<keyword evidence="10" id="KW-0805">Transcription regulation</keyword>
<evidence type="ECO:0000256" key="2">
    <source>
        <dbReference type="ARBA" id="ARBA00022606"/>
    </source>
</evidence>
<evidence type="ECO:0000256" key="16">
    <source>
        <dbReference type="SAM" id="MobiDB-lite"/>
    </source>
</evidence>
<evidence type="ECO:0000256" key="14">
    <source>
        <dbReference type="ARBA" id="ARBA00023170"/>
    </source>
</evidence>
<feature type="compositionally biased region" description="Polar residues" evidence="16">
    <location>
        <begin position="47"/>
        <end position="61"/>
    </location>
</feature>
<organism evidence="19 20">
    <name type="scientific">Talaromyces islandicus</name>
    <name type="common">Penicillium islandicum</name>
    <dbReference type="NCBI Taxonomy" id="28573"/>
    <lineage>
        <taxon>Eukaryota</taxon>
        <taxon>Fungi</taxon>
        <taxon>Dikarya</taxon>
        <taxon>Ascomycota</taxon>
        <taxon>Pezizomycotina</taxon>
        <taxon>Eurotiomycetes</taxon>
        <taxon>Eurotiomycetidae</taxon>
        <taxon>Eurotiales</taxon>
        <taxon>Trichocomaceae</taxon>
        <taxon>Talaromyces</taxon>
        <taxon>Talaromyces sect. Islandici</taxon>
    </lineage>
</organism>
<dbReference type="SMART" id="SM00401">
    <property type="entry name" value="ZnF_GATA"/>
    <property type="match status" value="1"/>
</dbReference>
<evidence type="ECO:0000256" key="3">
    <source>
        <dbReference type="ARBA" id="ARBA00022630"/>
    </source>
</evidence>
<feature type="domain" description="PAS" evidence="17">
    <location>
        <begin position="344"/>
        <end position="366"/>
    </location>
</feature>
<keyword evidence="14" id="KW-0675">Receptor</keyword>
<keyword evidence="12" id="KW-0010">Activator</keyword>
<sequence>MEMNGFNSLQFGDRQDSTLSYPVSSTAAAAPGSSASSHGINIGFNPGQPTQANDDMNQQNYPLLDHSSGRPSGSMVFDGNPTAAVTGYHFGPSPSSNDGNDASSSAMMFVNSASSQLQHHQQSGHMYDGAAERFQLQHYVPSTFTPTLDPMAAFGNYGAPQNYQSSHIGLPLAYGGPAPSSQHSMNMMFSTSTYEPTLQPSMQAPMAAGPNQENWSDISSNFNLPMTGQNIQADMDHLAAPSQKINPNVQSGSFVTAELPARPNTPSSVHHPFIPSELAASPVPKPGRGKVASQYLNVYSSSGFDMFTILTKIASRPNPEIDIGAVDMSCAFILCDITSHDDPIVYVSDAFERLTGYTRHEILGRNCRFLQAPDGKVGPGLKRKYVDNDTVYRLKEKVRSRSEVQVSMINYRKGGQPFMNLLTMIPIRWGTSDYRFYVGFQVDLVEQPQAVTKRNADGSYTINYQRDQLSRYVLHAPDSRKTQKSSSKNISHDEVTSVLKSIGAGTKDLSSPYLDRVLLENTDDVIHVLSLKGLFLYLSQSSRRLLEYEPNELVGKLMSSICHPSDIAPITRALKQTAVGTPVSVVYRIRRKNSGYVWFESYGSLHVEPGKGRKCLILVGRERPVYTLDRPSVLEVGGIGEGDLWTKMSISGMFLFVSSNARVLLDRTPDEMTGKGIQEFMRNESRGELGNALETARTGRKATFKHEIRHKRGHVLQARTTLFPGDATPGTKPSYLVAQTRLVKSSRSSYLPQRNPGLVTSSAADSGANSYATPLSPNQTSFAIQTRHAPHQGSGQIAQPVSTEPGSHGLPLGNQDEALVSDNNMFEELKSVRSSSWEYEVRQLERHNRLLAEELQGLISRRKKRKRKKGTGPMEKACTNCGTRNTPEWRRGPSGNRDLCNSCGLRWAKQNGRISPRKPPDQNDRNSSSSSAKPSPVSGTDERPGIERSNSSSDTKASAG</sequence>
<dbReference type="Gene3D" id="3.30.50.10">
    <property type="entry name" value="Erythroid Transcription Factor GATA-1, subunit A"/>
    <property type="match status" value="1"/>
</dbReference>
<keyword evidence="3" id="KW-0285">Flavoprotein</keyword>
<keyword evidence="8" id="KW-0862">Zinc</keyword>
<dbReference type="OrthoDB" id="447251at2759"/>
<dbReference type="SUPFAM" id="SSF55785">
    <property type="entry name" value="PYP-like sensor domain (PAS domain)"/>
    <property type="match status" value="3"/>
</dbReference>
<dbReference type="GO" id="GO:0008270">
    <property type="term" value="F:zinc ion binding"/>
    <property type="evidence" value="ECO:0007669"/>
    <property type="project" value="UniProtKB-KW"/>
</dbReference>
<dbReference type="Pfam" id="PF08447">
    <property type="entry name" value="PAS_3"/>
    <property type="match status" value="1"/>
</dbReference>
<evidence type="ECO:0000256" key="15">
    <source>
        <dbReference type="PROSITE-ProRule" id="PRU00094"/>
    </source>
</evidence>
<dbReference type="InterPro" id="IPR013088">
    <property type="entry name" value="Znf_NHR/GATA"/>
</dbReference>
<dbReference type="GO" id="GO:0006355">
    <property type="term" value="P:regulation of DNA-templated transcription"/>
    <property type="evidence" value="ECO:0007669"/>
    <property type="project" value="InterPro"/>
</dbReference>
<feature type="domain" description="PAS" evidence="17">
    <location>
        <begin position="648"/>
        <end position="700"/>
    </location>
</feature>
<dbReference type="Proteomes" id="UP000054383">
    <property type="component" value="Unassembled WGS sequence"/>
</dbReference>
<dbReference type="SMART" id="SM00091">
    <property type="entry name" value="PAS"/>
    <property type="match status" value="3"/>
</dbReference>
<evidence type="ECO:0000256" key="6">
    <source>
        <dbReference type="ARBA" id="ARBA00022737"/>
    </source>
</evidence>
<dbReference type="PROSITE" id="PS00344">
    <property type="entry name" value="GATA_ZN_FINGER_1"/>
    <property type="match status" value="1"/>
</dbReference>
<feature type="region of interest" description="Disordered" evidence="16">
    <location>
        <begin position="786"/>
        <end position="816"/>
    </location>
</feature>